<dbReference type="Proteomes" id="UP001293593">
    <property type="component" value="Unassembled WGS sequence"/>
</dbReference>
<keyword evidence="1" id="KW-0472">Membrane</keyword>
<name>A0AAE1IMI4_9FABA</name>
<dbReference type="AlphaFoldDB" id="A0AAE1IMI4"/>
<gene>
    <name evidence="2" type="ORF">QN277_010847</name>
</gene>
<keyword evidence="1" id="KW-1133">Transmembrane helix</keyword>
<accession>A0AAE1IMI4</accession>
<evidence type="ECO:0000313" key="2">
    <source>
        <dbReference type="EMBL" id="KAK4253008.1"/>
    </source>
</evidence>
<sequence>MTNVRKFIGPDARYPVTLLLIIVPVTICVFVAWLLQLELSSILVMTILLTILVMVILLLTLSRDPGIIPPEEEEDIPIYFSPDFSRPSQVSRDSIVEKVFGAKPRSSTATPKRPIRTLLFNSTRGFRDELIPQNS</sequence>
<keyword evidence="1" id="KW-0812">Transmembrane</keyword>
<feature type="transmembrane region" description="Helical" evidence="1">
    <location>
        <begin position="41"/>
        <end position="61"/>
    </location>
</feature>
<comment type="caution">
    <text evidence="2">The sequence shown here is derived from an EMBL/GenBank/DDBJ whole genome shotgun (WGS) entry which is preliminary data.</text>
</comment>
<evidence type="ECO:0000313" key="3">
    <source>
        <dbReference type="Proteomes" id="UP001293593"/>
    </source>
</evidence>
<organism evidence="2 3">
    <name type="scientific">Acacia crassicarpa</name>
    <name type="common">northern wattle</name>
    <dbReference type="NCBI Taxonomy" id="499986"/>
    <lineage>
        <taxon>Eukaryota</taxon>
        <taxon>Viridiplantae</taxon>
        <taxon>Streptophyta</taxon>
        <taxon>Embryophyta</taxon>
        <taxon>Tracheophyta</taxon>
        <taxon>Spermatophyta</taxon>
        <taxon>Magnoliopsida</taxon>
        <taxon>eudicotyledons</taxon>
        <taxon>Gunneridae</taxon>
        <taxon>Pentapetalae</taxon>
        <taxon>rosids</taxon>
        <taxon>fabids</taxon>
        <taxon>Fabales</taxon>
        <taxon>Fabaceae</taxon>
        <taxon>Caesalpinioideae</taxon>
        <taxon>mimosoid clade</taxon>
        <taxon>Acacieae</taxon>
        <taxon>Acacia</taxon>
    </lineage>
</organism>
<proteinExistence type="predicted"/>
<protein>
    <submittedName>
        <fullName evidence="2">Uncharacterized protein</fullName>
    </submittedName>
</protein>
<keyword evidence="3" id="KW-1185">Reference proteome</keyword>
<dbReference type="EMBL" id="JAWXYG010000018">
    <property type="protein sequence ID" value="KAK4253008.1"/>
    <property type="molecule type" value="Genomic_DNA"/>
</dbReference>
<evidence type="ECO:0000256" key="1">
    <source>
        <dbReference type="SAM" id="Phobius"/>
    </source>
</evidence>
<feature type="transmembrane region" description="Helical" evidence="1">
    <location>
        <begin position="12"/>
        <end position="35"/>
    </location>
</feature>
<reference evidence="2" key="1">
    <citation type="submission" date="2023-10" db="EMBL/GenBank/DDBJ databases">
        <title>Chromosome-level genome of the transformable northern wattle, Acacia crassicarpa.</title>
        <authorList>
            <person name="Massaro I."/>
            <person name="Sinha N.R."/>
            <person name="Poethig S."/>
            <person name="Leichty A.R."/>
        </authorList>
    </citation>
    <scope>NUCLEOTIDE SEQUENCE</scope>
    <source>
        <strain evidence="2">Acra3RX</strain>
        <tissue evidence="2">Leaf</tissue>
    </source>
</reference>